<evidence type="ECO:0000313" key="4">
    <source>
        <dbReference type="EMBL" id="VEN38110.1"/>
    </source>
</evidence>
<dbReference type="GO" id="GO:0004601">
    <property type="term" value="F:peroxidase activity"/>
    <property type="evidence" value="ECO:0007669"/>
    <property type="project" value="UniProtKB-KW"/>
</dbReference>
<dbReference type="Gene3D" id="1.10.640.10">
    <property type="entry name" value="Haem peroxidase domain superfamily, animal type"/>
    <property type="match status" value="1"/>
</dbReference>
<feature type="chain" id="PRO_5025045270" description="Peroxidase" evidence="3">
    <location>
        <begin position="21"/>
        <end position="559"/>
    </location>
</feature>
<dbReference type="SUPFAM" id="SSF48113">
    <property type="entry name" value="Heme-dependent peroxidases"/>
    <property type="match status" value="1"/>
</dbReference>
<dbReference type="PROSITE" id="PS50292">
    <property type="entry name" value="PEROXIDASE_3"/>
    <property type="match status" value="1"/>
</dbReference>
<keyword evidence="2" id="KW-0479">Metal-binding</keyword>
<feature type="binding site" description="axial binding residue" evidence="2">
    <location>
        <position position="317"/>
    </location>
    <ligand>
        <name>heme b</name>
        <dbReference type="ChEBI" id="CHEBI:60344"/>
    </ligand>
    <ligandPart>
        <name>Fe</name>
        <dbReference type="ChEBI" id="CHEBI:18248"/>
    </ligandPart>
</feature>
<evidence type="ECO:0008006" key="6">
    <source>
        <dbReference type="Google" id="ProtNLM"/>
    </source>
</evidence>
<dbReference type="GO" id="GO:0020037">
    <property type="term" value="F:heme binding"/>
    <property type="evidence" value="ECO:0007669"/>
    <property type="project" value="InterPro"/>
</dbReference>
<keyword evidence="1" id="KW-0560">Oxidoreductase</keyword>
<keyword evidence="5" id="KW-1185">Reference proteome</keyword>
<accession>A0A653BRH2</accession>
<keyword evidence="2" id="KW-0349">Heme</keyword>
<dbReference type="InterPro" id="IPR010255">
    <property type="entry name" value="Haem_peroxidase_sf"/>
</dbReference>
<dbReference type="Pfam" id="PF03098">
    <property type="entry name" value="An_peroxidase"/>
    <property type="match status" value="2"/>
</dbReference>
<sequence>MEYKHLPLIVLVLTPALVVAQCPFAPKFKEIGREQHQESDKSESGEELDCSKLLYRTYNGYCNNLKKPDRGTTNSYYARLIPAGEYRKESTLPTAANVSKKLYIDISITEKDYTLASMQYGQFIAHDISNRMMPANGIRQITKASSYLDLSPIYGNDKEAADSVRLFKGGLLKTETKHGQEFPESLKKPTVEDNCSDVRDPDGESCYAVGDTRSNQNPQLALIHIVWMREHNRIARVLSSLNPEWCDEKVFQEARKINIAQHQHIAFYQYLPIVLGKQKMIEKKIIYDADGYVDDYDENADATALDEHGTAAFRYYHTQIAGHLKLINDTQHSTGALRISDYIGRPQIIEKSDNFHLLTIGLTLQEAMGVDRYHDEEITKYMFKEGHEFGEDLKAIDIRRGREHLLAPYNAYRKLCGMKQAQEFSDFKDVIDPELVNSLNGLYHHPDDVDLTVGGSLETHVPGTWAGPTFHCILMKQFYNTRVGDRYWYEHSGELGFTLEQLKEIRKSSLAKIMCENAKLSKIQKDAFYLPDSENNPVTDCEQLPSVNLNLWKETKSEA</sequence>
<evidence type="ECO:0000256" key="1">
    <source>
        <dbReference type="ARBA" id="ARBA00022559"/>
    </source>
</evidence>
<gene>
    <name evidence="4" type="ORF">CALMAC_LOCUS3120</name>
</gene>
<dbReference type="OrthoDB" id="823504at2759"/>
<dbReference type="AlphaFoldDB" id="A0A653BRH2"/>
<keyword evidence="3" id="KW-0732">Signal</keyword>
<evidence type="ECO:0000313" key="5">
    <source>
        <dbReference type="Proteomes" id="UP000410492"/>
    </source>
</evidence>
<protein>
    <recommendedName>
        <fullName evidence="6">Peroxidase</fullName>
    </recommendedName>
</protein>
<name>A0A653BRH2_CALMS</name>
<dbReference type="GO" id="GO:0006979">
    <property type="term" value="P:response to oxidative stress"/>
    <property type="evidence" value="ECO:0007669"/>
    <property type="project" value="InterPro"/>
</dbReference>
<proteinExistence type="predicted"/>
<evidence type="ECO:0000256" key="3">
    <source>
        <dbReference type="SAM" id="SignalP"/>
    </source>
</evidence>
<feature type="signal peptide" evidence="3">
    <location>
        <begin position="1"/>
        <end position="20"/>
    </location>
</feature>
<organism evidence="4 5">
    <name type="scientific">Callosobruchus maculatus</name>
    <name type="common">Southern cowpea weevil</name>
    <name type="synonym">Pulse bruchid</name>
    <dbReference type="NCBI Taxonomy" id="64391"/>
    <lineage>
        <taxon>Eukaryota</taxon>
        <taxon>Metazoa</taxon>
        <taxon>Ecdysozoa</taxon>
        <taxon>Arthropoda</taxon>
        <taxon>Hexapoda</taxon>
        <taxon>Insecta</taxon>
        <taxon>Pterygota</taxon>
        <taxon>Neoptera</taxon>
        <taxon>Endopterygota</taxon>
        <taxon>Coleoptera</taxon>
        <taxon>Polyphaga</taxon>
        <taxon>Cucujiformia</taxon>
        <taxon>Chrysomeloidea</taxon>
        <taxon>Chrysomelidae</taxon>
        <taxon>Bruchinae</taxon>
        <taxon>Bruchini</taxon>
        <taxon>Callosobruchus</taxon>
    </lineage>
</organism>
<dbReference type="GO" id="GO:0046872">
    <property type="term" value="F:metal ion binding"/>
    <property type="evidence" value="ECO:0007669"/>
    <property type="project" value="UniProtKB-KW"/>
</dbReference>
<dbReference type="InterPro" id="IPR019791">
    <property type="entry name" value="Haem_peroxidase_animal"/>
</dbReference>
<dbReference type="InterPro" id="IPR037120">
    <property type="entry name" value="Haem_peroxidase_sf_animal"/>
</dbReference>
<dbReference type="PANTHER" id="PTHR11475">
    <property type="entry name" value="OXIDASE/PEROXIDASE"/>
    <property type="match status" value="1"/>
</dbReference>
<reference evidence="4 5" key="1">
    <citation type="submission" date="2019-01" db="EMBL/GenBank/DDBJ databases">
        <authorList>
            <person name="Sayadi A."/>
        </authorList>
    </citation>
    <scope>NUCLEOTIDE SEQUENCE [LARGE SCALE GENOMIC DNA]</scope>
</reference>
<evidence type="ECO:0000256" key="2">
    <source>
        <dbReference type="PIRSR" id="PIRSR619791-2"/>
    </source>
</evidence>
<dbReference type="PANTHER" id="PTHR11475:SF86">
    <property type="entry name" value="PEROXIDASE"/>
    <property type="match status" value="1"/>
</dbReference>
<dbReference type="PRINTS" id="PR00457">
    <property type="entry name" value="ANPEROXIDASE"/>
</dbReference>
<dbReference type="CDD" id="cd09823">
    <property type="entry name" value="peroxinectin_like"/>
    <property type="match status" value="1"/>
</dbReference>
<dbReference type="EMBL" id="CAACVG010004068">
    <property type="protein sequence ID" value="VEN38110.1"/>
    <property type="molecule type" value="Genomic_DNA"/>
</dbReference>
<keyword evidence="2" id="KW-0408">Iron</keyword>
<dbReference type="Proteomes" id="UP000410492">
    <property type="component" value="Unassembled WGS sequence"/>
</dbReference>
<keyword evidence="1" id="KW-0575">Peroxidase</keyword>